<dbReference type="EMBL" id="JACMSC010000009">
    <property type="protein sequence ID" value="KAG6507428.1"/>
    <property type="molecule type" value="Genomic_DNA"/>
</dbReference>
<organism evidence="1 2">
    <name type="scientific">Zingiber officinale</name>
    <name type="common">Ginger</name>
    <name type="synonym">Amomum zingiber</name>
    <dbReference type="NCBI Taxonomy" id="94328"/>
    <lineage>
        <taxon>Eukaryota</taxon>
        <taxon>Viridiplantae</taxon>
        <taxon>Streptophyta</taxon>
        <taxon>Embryophyta</taxon>
        <taxon>Tracheophyta</taxon>
        <taxon>Spermatophyta</taxon>
        <taxon>Magnoliopsida</taxon>
        <taxon>Liliopsida</taxon>
        <taxon>Zingiberales</taxon>
        <taxon>Zingiberaceae</taxon>
        <taxon>Zingiber</taxon>
    </lineage>
</organism>
<reference evidence="1 2" key="1">
    <citation type="submission" date="2020-08" db="EMBL/GenBank/DDBJ databases">
        <title>Plant Genome Project.</title>
        <authorList>
            <person name="Zhang R.-G."/>
        </authorList>
    </citation>
    <scope>NUCLEOTIDE SEQUENCE [LARGE SCALE GENOMIC DNA]</scope>
    <source>
        <tissue evidence="1">Rhizome</tissue>
    </source>
</reference>
<proteinExistence type="predicted"/>
<protein>
    <submittedName>
        <fullName evidence="1">Uncharacterized protein</fullName>
    </submittedName>
</protein>
<dbReference type="AlphaFoldDB" id="A0A8J5L5X0"/>
<dbReference type="Proteomes" id="UP000734854">
    <property type="component" value="Unassembled WGS sequence"/>
</dbReference>
<evidence type="ECO:0000313" key="2">
    <source>
        <dbReference type="Proteomes" id="UP000734854"/>
    </source>
</evidence>
<evidence type="ECO:0000313" key="1">
    <source>
        <dbReference type="EMBL" id="KAG6507428.1"/>
    </source>
</evidence>
<comment type="caution">
    <text evidence="1">The sequence shown here is derived from an EMBL/GenBank/DDBJ whole genome shotgun (WGS) entry which is preliminary data.</text>
</comment>
<accession>A0A8J5L5X0</accession>
<name>A0A8J5L5X0_ZINOF</name>
<sequence>MASTTSIKLPSYQRLKELLHEAEEEDGLLEVFRAAEWTPGRRNGRLNRSKRCRLRWPQAKVGGLRRKARAVSAAVKRSLAELLKRLREAKPPCLRQLVAGKSSSMPPSPALPHP</sequence>
<gene>
    <name evidence="1" type="ORF">ZIOFF_032772</name>
</gene>
<keyword evidence="2" id="KW-1185">Reference proteome</keyword>